<dbReference type="PANTHER" id="PTHR24287">
    <property type="entry name" value="P450, PUTATIVE (EUROFUNG)-RELATED"/>
    <property type="match status" value="1"/>
</dbReference>
<dbReference type="PRINTS" id="PR00385">
    <property type="entry name" value="P450"/>
</dbReference>
<keyword evidence="6 8" id="KW-0503">Monooxygenase</keyword>
<feature type="signal peptide" evidence="9">
    <location>
        <begin position="1"/>
        <end position="27"/>
    </location>
</feature>
<evidence type="ECO:0000313" key="11">
    <source>
        <dbReference type="Proteomes" id="UP000249829"/>
    </source>
</evidence>
<evidence type="ECO:0000256" key="3">
    <source>
        <dbReference type="ARBA" id="ARBA00022723"/>
    </source>
</evidence>
<name>A0A2V5H8W9_ASPV1</name>
<gene>
    <name evidence="10" type="ORF">BO99DRAFT_483209</name>
</gene>
<dbReference type="SUPFAM" id="SSF48264">
    <property type="entry name" value="Cytochrome P450"/>
    <property type="match status" value="1"/>
</dbReference>
<dbReference type="STRING" id="1450538.A0A2V5H8W9"/>
<protein>
    <submittedName>
        <fullName evidence="10">Putative cytochrome P450 oxidoreductase/alkane hydroxylase</fullName>
    </submittedName>
</protein>
<dbReference type="InterPro" id="IPR047146">
    <property type="entry name" value="Cyt_P450_E_CYP52_fungi"/>
</dbReference>
<dbReference type="PROSITE" id="PS00086">
    <property type="entry name" value="CYTOCHROME_P450"/>
    <property type="match status" value="1"/>
</dbReference>
<sequence>MGLPTGPLPLAVLGFLVLMWLFKLRRAHSLYALEQQYGCGNVVKEKVSRLDFLGVLKVLEFAHHFRHKTALEYTDTLFKKYGNTYMSQILGYRIHFTCDPANIKHILSTGFADYDSSKLRGPLFNPITPHGIFTVDGLDWRVMRDQLRTQLSNNRRICDFVMFEQQFQTFLQRVPPDGQRFDIQGCFISLAIDIQSGFALGDSVGSLHPSPAPAKKHFAEDLHVIKETIVRDGFRGPLRHLSRKLEFRRSCTRARRFVMDYAEREVAKGISQDNAEGYYFMKGLNEKGADAAQLANQTLSILLANDSIATTLSGTFFLLSQHKRVVSKLRQIVLEEIGPNPPTYDQLTKIPYLTYVIHESMRFFPAAPLNARTANKHTVLPFGGGLDGSKPILIRKDDILVFSSWSSHRSEASFGSNPEEFRPERWENLGADVAGFIPFNKGPRICPGQRYAMIAISYMVARLMQTFSNVTDYNPGPWVERISMTLENDNGVLVGLS</sequence>
<comment type="similarity">
    <text evidence="2 8">Belongs to the cytochrome P450 family.</text>
</comment>
<proteinExistence type="inferred from homology"/>
<feature type="binding site" description="axial binding residue" evidence="7">
    <location>
        <position position="446"/>
    </location>
    <ligand>
        <name>heme</name>
        <dbReference type="ChEBI" id="CHEBI:30413"/>
    </ligand>
    <ligandPart>
        <name>Fe</name>
        <dbReference type="ChEBI" id="CHEBI:18248"/>
    </ligandPart>
</feature>
<evidence type="ECO:0000256" key="9">
    <source>
        <dbReference type="SAM" id="SignalP"/>
    </source>
</evidence>
<dbReference type="Gene3D" id="1.10.630.10">
    <property type="entry name" value="Cytochrome P450"/>
    <property type="match status" value="1"/>
</dbReference>
<dbReference type="PANTHER" id="PTHR24287:SF17">
    <property type="entry name" value="P450, PUTATIVE (EUROFUNG)-RELATED"/>
    <property type="match status" value="1"/>
</dbReference>
<dbReference type="GO" id="GO:0020037">
    <property type="term" value="F:heme binding"/>
    <property type="evidence" value="ECO:0007669"/>
    <property type="project" value="InterPro"/>
</dbReference>
<evidence type="ECO:0000256" key="1">
    <source>
        <dbReference type="ARBA" id="ARBA00001971"/>
    </source>
</evidence>
<evidence type="ECO:0000256" key="7">
    <source>
        <dbReference type="PIRSR" id="PIRSR602403-1"/>
    </source>
</evidence>
<dbReference type="OMA" id="HYAMIVL"/>
<accession>A0A2V5H8W9</accession>
<evidence type="ECO:0000256" key="6">
    <source>
        <dbReference type="ARBA" id="ARBA00023033"/>
    </source>
</evidence>
<dbReference type="Proteomes" id="UP000249829">
    <property type="component" value="Unassembled WGS sequence"/>
</dbReference>
<dbReference type="PRINTS" id="PR00465">
    <property type="entry name" value="EP450IV"/>
</dbReference>
<keyword evidence="4 8" id="KW-0560">Oxidoreductase</keyword>
<reference evidence="10 11" key="1">
    <citation type="submission" date="2018-02" db="EMBL/GenBank/DDBJ databases">
        <title>The genomes of Aspergillus section Nigri reveals drivers in fungal speciation.</title>
        <authorList>
            <consortium name="DOE Joint Genome Institute"/>
            <person name="Vesth T.C."/>
            <person name="Nybo J."/>
            <person name="Theobald S."/>
            <person name="Brandl J."/>
            <person name="Frisvad J.C."/>
            <person name="Nielsen K.F."/>
            <person name="Lyhne E.K."/>
            <person name="Kogle M.E."/>
            <person name="Kuo A."/>
            <person name="Riley R."/>
            <person name="Clum A."/>
            <person name="Nolan M."/>
            <person name="Lipzen A."/>
            <person name="Salamov A."/>
            <person name="Henrissat B."/>
            <person name="Wiebenga A."/>
            <person name="De vries R.P."/>
            <person name="Grigoriev I.V."/>
            <person name="Mortensen U.H."/>
            <person name="Andersen M.R."/>
            <person name="Baker S.E."/>
        </authorList>
    </citation>
    <scope>NUCLEOTIDE SEQUENCE [LARGE SCALE GENOMIC DNA]</scope>
    <source>
        <strain evidence="10 11">CBS 115571</strain>
    </source>
</reference>
<dbReference type="GO" id="GO:0005506">
    <property type="term" value="F:iron ion binding"/>
    <property type="evidence" value="ECO:0007669"/>
    <property type="project" value="InterPro"/>
</dbReference>
<dbReference type="InterPro" id="IPR017972">
    <property type="entry name" value="Cyt_P450_CS"/>
</dbReference>
<dbReference type="InterPro" id="IPR036396">
    <property type="entry name" value="Cyt_P450_sf"/>
</dbReference>
<keyword evidence="7 8" id="KW-0349">Heme</keyword>
<dbReference type="Pfam" id="PF00067">
    <property type="entry name" value="p450"/>
    <property type="match status" value="1"/>
</dbReference>
<evidence type="ECO:0000313" key="10">
    <source>
        <dbReference type="EMBL" id="PYI17433.1"/>
    </source>
</evidence>
<organism evidence="10 11">
    <name type="scientific">Aspergillus violaceofuscus (strain CBS 115571)</name>
    <dbReference type="NCBI Taxonomy" id="1450538"/>
    <lineage>
        <taxon>Eukaryota</taxon>
        <taxon>Fungi</taxon>
        <taxon>Dikarya</taxon>
        <taxon>Ascomycota</taxon>
        <taxon>Pezizomycotina</taxon>
        <taxon>Eurotiomycetes</taxon>
        <taxon>Eurotiomycetidae</taxon>
        <taxon>Eurotiales</taxon>
        <taxon>Aspergillaceae</taxon>
        <taxon>Aspergillus</taxon>
    </lineage>
</organism>
<keyword evidence="11" id="KW-1185">Reference proteome</keyword>
<keyword evidence="5 7" id="KW-0408">Iron</keyword>
<dbReference type="InterPro" id="IPR001128">
    <property type="entry name" value="Cyt_P450"/>
</dbReference>
<keyword evidence="9" id="KW-0732">Signal</keyword>
<keyword evidence="3 7" id="KW-0479">Metal-binding</keyword>
<dbReference type="GO" id="GO:0004497">
    <property type="term" value="F:monooxygenase activity"/>
    <property type="evidence" value="ECO:0007669"/>
    <property type="project" value="UniProtKB-KW"/>
</dbReference>
<dbReference type="InterPro" id="IPR002403">
    <property type="entry name" value="Cyt_P450_E_grp-IV"/>
</dbReference>
<feature type="chain" id="PRO_5015977763" evidence="9">
    <location>
        <begin position="28"/>
        <end position="497"/>
    </location>
</feature>
<comment type="cofactor">
    <cofactor evidence="1 7">
        <name>heme</name>
        <dbReference type="ChEBI" id="CHEBI:30413"/>
    </cofactor>
</comment>
<evidence type="ECO:0000256" key="2">
    <source>
        <dbReference type="ARBA" id="ARBA00010617"/>
    </source>
</evidence>
<evidence type="ECO:0000256" key="4">
    <source>
        <dbReference type="ARBA" id="ARBA00023002"/>
    </source>
</evidence>
<evidence type="ECO:0000256" key="8">
    <source>
        <dbReference type="RuleBase" id="RU000461"/>
    </source>
</evidence>
<dbReference type="AlphaFoldDB" id="A0A2V5H8W9"/>
<dbReference type="GO" id="GO:0016705">
    <property type="term" value="F:oxidoreductase activity, acting on paired donors, with incorporation or reduction of molecular oxygen"/>
    <property type="evidence" value="ECO:0007669"/>
    <property type="project" value="InterPro"/>
</dbReference>
<evidence type="ECO:0000256" key="5">
    <source>
        <dbReference type="ARBA" id="ARBA00023004"/>
    </source>
</evidence>
<dbReference type="EMBL" id="KZ825156">
    <property type="protein sequence ID" value="PYI17433.1"/>
    <property type="molecule type" value="Genomic_DNA"/>
</dbReference>